<evidence type="ECO:0000313" key="4">
    <source>
        <dbReference type="Proteomes" id="UP000315673"/>
    </source>
</evidence>
<dbReference type="InterPro" id="IPR023393">
    <property type="entry name" value="START-like_dom_sf"/>
</dbReference>
<dbReference type="InterPro" id="IPR013538">
    <property type="entry name" value="ASHA1/2-like_C"/>
</dbReference>
<dbReference type="KEGG" id="spai:FPZ24_05515"/>
<dbReference type="SUPFAM" id="SSF55961">
    <property type="entry name" value="Bet v1-like"/>
    <property type="match status" value="1"/>
</dbReference>
<dbReference type="EMBL" id="CP042306">
    <property type="protein sequence ID" value="QDZ07004.1"/>
    <property type="molecule type" value="Genomic_DNA"/>
</dbReference>
<dbReference type="Pfam" id="PF08327">
    <property type="entry name" value="AHSA1"/>
    <property type="match status" value="1"/>
</dbReference>
<evidence type="ECO:0000256" key="1">
    <source>
        <dbReference type="ARBA" id="ARBA00006817"/>
    </source>
</evidence>
<organism evidence="3 4">
    <name type="scientific">Sphingomonas panacisoli</name>
    <dbReference type="NCBI Taxonomy" id="1813879"/>
    <lineage>
        <taxon>Bacteria</taxon>
        <taxon>Pseudomonadati</taxon>
        <taxon>Pseudomonadota</taxon>
        <taxon>Alphaproteobacteria</taxon>
        <taxon>Sphingomonadales</taxon>
        <taxon>Sphingomonadaceae</taxon>
        <taxon>Sphingomonas</taxon>
    </lineage>
</organism>
<comment type="similarity">
    <text evidence="1">Belongs to the AHA1 family.</text>
</comment>
<feature type="domain" description="Activator of Hsp90 ATPase homologue 1/2-like C-terminal" evidence="2">
    <location>
        <begin position="15"/>
        <end position="136"/>
    </location>
</feature>
<proteinExistence type="inferred from homology"/>
<gene>
    <name evidence="3" type="ORF">FPZ24_05515</name>
</gene>
<dbReference type="Gene3D" id="3.30.530.20">
    <property type="match status" value="1"/>
</dbReference>
<accession>A0A5B8LHA3</accession>
<dbReference type="Proteomes" id="UP000315673">
    <property type="component" value="Chromosome"/>
</dbReference>
<keyword evidence="4" id="KW-1185">Reference proteome</keyword>
<sequence>MTETRSVTVEREFPHPPGKLWRALTQPHLIADWLMKNDFAPAVGHKFNLSGEWGGTLDCEVLEIEPEETLAYTWNYAHDDPQFDLRSTVTFTLTPTPGGTLLRMEQAGFRPDQPRASGGAKYGWQQNFDKLDALLGRME</sequence>
<dbReference type="CDD" id="cd07814">
    <property type="entry name" value="SRPBCC_CalC_Aha1-like"/>
    <property type="match status" value="1"/>
</dbReference>
<protein>
    <submittedName>
        <fullName evidence="3">Polyketide cyclase</fullName>
    </submittedName>
</protein>
<name>A0A5B8LHA3_9SPHN</name>
<dbReference type="OrthoDB" id="9803476at2"/>
<dbReference type="AlphaFoldDB" id="A0A5B8LHA3"/>
<dbReference type="RefSeq" id="WP_146570088.1">
    <property type="nucleotide sequence ID" value="NZ_CP042306.1"/>
</dbReference>
<evidence type="ECO:0000313" key="3">
    <source>
        <dbReference type="EMBL" id="QDZ07004.1"/>
    </source>
</evidence>
<evidence type="ECO:0000259" key="2">
    <source>
        <dbReference type="Pfam" id="PF08327"/>
    </source>
</evidence>
<reference evidence="3 4" key="1">
    <citation type="submission" date="2019-07" db="EMBL/GenBank/DDBJ databases">
        <title>Full genome sequence of Sphingomonas sp. 4R-6-7(HKS19).</title>
        <authorList>
            <person name="Im W.-T."/>
        </authorList>
    </citation>
    <scope>NUCLEOTIDE SEQUENCE [LARGE SCALE GENOMIC DNA]</scope>
    <source>
        <strain evidence="3 4">HKS19</strain>
    </source>
</reference>